<accession>A0A9E2W617</accession>
<keyword evidence="3" id="KW-1185">Reference proteome</keyword>
<sequence>MKLSIIALSLFSLFAFSACKKEVTEVQQVKQAYSILFNLQPNAWQLSNDGKTATIDIPVPELDQYMYTNGGVLAYIAFDGTNYDALPETYDAFSYIVTHNVGHVYISISDVFGGTLTPPNAVLKAKVILIDADPLN</sequence>
<comment type="caution">
    <text evidence="2">The sequence shown here is derived from an EMBL/GenBank/DDBJ whole genome shotgun (WGS) entry which is preliminary data.</text>
</comment>
<name>A0A9E2W617_9BACT</name>
<dbReference type="Proteomes" id="UP000812270">
    <property type="component" value="Unassembled WGS sequence"/>
</dbReference>
<organism evidence="2 3">
    <name type="scientific">Pinibacter aurantiacus</name>
    <dbReference type="NCBI Taxonomy" id="2851599"/>
    <lineage>
        <taxon>Bacteria</taxon>
        <taxon>Pseudomonadati</taxon>
        <taxon>Bacteroidota</taxon>
        <taxon>Chitinophagia</taxon>
        <taxon>Chitinophagales</taxon>
        <taxon>Chitinophagaceae</taxon>
        <taxon>Pinibacter</taxon>
    </lineage>
</organism>
<dbReference type="AlphaFoldDB" id="A0A9E2W617"/>
<protein>
    <recommendedName>
        <fullName evidence="4">DUF4843 domain-containing protein</fullName>
    </recommendedName>
</protein>
<dbReference type="RefSeq" id="WP_217793812.1">
    <property type="nucleotide sequence ID" value="NZ_JAHSPG010000015.1"/>
</dbReference>
<keyword evidence="1" id="KW-0732">Signal</keyword>
<evidence type="ECO:0000313" key="3">
    <source>
        <dbReference type="Proteomes" id="UP000812270"/>
    </source>
</evidence>
<evidence type="ECO:0008006" key="4">
    <source>
        <dbReference type="Google" id="ProtNLM"/>
    </source>
</evidence>
<evidence type="ECO:0000256" key="1">
    <source>
        <dbReference type="SAM" id="SignalP"/>
    </source>
</evidence>
<reference evidence="2" key="1">
    <citation type="submission" date="2021-06" db="EMBL/GenBank/DDBJ databases">
        <authorList>
            <person name="Huq M.A."/>
        </authorList>
    </citation>
    <scope>NUCLEOTIDE SEQUENCE</scope>
    <source>
        <strain evidence="2">MAH-26</strain>
    </source>
</reference>
<feature type="signal peptide" evidence="1">
    <location>
        <begin position="1"/>
        <end position="17"/>
    </location>
</feature>
<feature type="chain" id="PRO_5038343007" description="DUF4843 domain-containing protein" evidence="1">
    <location>
        <begin position="18"/>
        <end position="136"/>
    </location>
</feature>
<dbReference type="EMBL" id="JAHSPG010000015">
    <property type="protein sequence ID" value="MBV4359554.1"/>
    <property type="molecule type" value="Genomic_DNA"/>
</dbReference>
<dbReference type="PROSITE" id="PS51257">
    <property type="entry name" value="PROKAR_LIPOPROTEIN"/>
    <property type="match status" value="1"/>
</dbReference>
<proteinExistence type="predicted"/>
<evidence type="ECO:0000313" key="2">
    <source>
        <dbReference type="EMBL" id="MBV4359554.1"/>
    </source>
</evidence>
<gene>
    <name evidence="2" type="ORF">KTO63_20455</name>
</gene>